<reference evidence="3" key="1">
    <citation type="journal article" date="2019" name="Int. J. Syst. Evol. Microbiol.">
        <title>The Global Catalogue of Microorganisms (GCM) 10K type strain sequencing project: providing services to taxonomists for standard genome sequencing and annotation.</title>
        <authorList>
            <consortium name="The Broad Institute Genomics Platform"/>
            <consortium name="The Broad Institute Genome Sequencing Center for Infectious Disease"/>
            <person name="Wu L."/>
            <person name="Ma J."/>
        </authorList>
    </citation>
    <scope>NUCLEOTIDE SEQUENCE [LARGE SCALE GENOMIC DNA]</scope>
    <source>
        <strain evidence="3">JCM 9091</strain>
    </source>
</reference>
<dbReference type="InterPro" id="IPR005561">
    <property type="entry name" value="ANTAR"/>
</dbReference>
<dbReference type="Proteomes" id="UP001501532">
    <property type="component" value="Unassembled WGS sequence"/>
</dbReference>
<evidence type="ECO:0000259" key="1">
    <source>
        <dbReference type="PROSITE" id="PS50921"/>
    </source>
</evidence>
<sequence length="104" mass="11279">MTDLARDVRRLRAENEQLLRALKADATHHQAVGVLAVLGRIAPEAAWRVLRDVAQRTGTDLDDLAEGVLTFAQGGDLPNPQLGELRRALDRDAIDSGAETSVRA</sequence>
<keyword evidence="3" id="KW-1185">Reference proteome</keyword>
<dbReference type="InterPro" id="IPR024189">
    <property type="entry name" value="ANTAR_transcrpt_antiterm_reg"/>
</dbReference>
<feature type="domain" description="ANTAR" evidence="1">
    <location>
        <begin position="8"/>
        <end position="69"/>
    </location>
</feature>
<dbReference type="PIRSF" id="PIRSF010636">
    <property type="entry name" value="ANTAR_solo"/>
    <property type="match status" value="1"/>
</dbReference>
<comment type="caution">
    <text evidence="2">The sequence shown here is derived from an EMBL/GenBank/DDBJ whole genome shotgun (WGS) entry which is preliminary data.</text>
</comment>
<proteinExistence type="predicted"/>
<evidence type="ECO:0000313" key="2">
    <source>
        <dbReference type="EMBL" id="GAA3062537.1"/>
    </source>
</evidence>
<dbReference type="SMART" id="SM01012">
    <property type="entry name" value="ANTAR"/>
    <property type="match status" value="1"/>
</dbReference>
<dbReference type="PROSITE" id="PS50921">
    <property type="entry name" value="ANTAR"/>
    <property type="match status" value="1"/>
</dbReference>
<dbReference type="InterPro" id="IPR036388">
    <property type="entry name" value="WH-like_DNA-bd_sf"/>
</dbReference>
<evidence type="ECO:0000313" key="3">
    <source>
        <dbReference type="Proteomes" id="UP001501532"/>
    </source>
</evidence>
<dbReference type="Pfam" id="PF03861">
    <property type="entry name" value="ANTAR"/>
    <property type="match status" value="1"/>
</dbReference>
<dbReference type="InterPro" id="IPR011006">
    <property type="entry name" value="CheY-like_superfamily"/>
</dbReference>
<accession>A0ABP6LVB0</accession>
<name>A0ABP6LVB0_9ACTN</name>
<protein>
    <recommendedName>
        <fullName evidence="1">ANTAR domain-containing protein</fullName>
    </recommendedName>
</protein>
<dbReference type="EMBL" id="BAAAUF010000050">
    <property type="protein sequence ID" value="GAA3062537.1"/>
    <property type="molecule type" value="Genomic_DNA"/>
</dbReference>
<organism evidence="2 3">
    <name type="scientific">Streptomyces glomeratus</name>
    <dbReference type="NCBI Taxonomy" id="284452"/>
    <lineage>
        <taxon>Bacteria</taxon>
        <taxon>Bacillati</taxon>
        <taxon>Actinomycetota</taxon>
        <taxon>Actinomycetes</taxon>
        <taxon>Kitasatosporales</taxon>
        <taxon>Streptomycetaceae</taxon>
        <taxon>Streptomyces</taxon>
    </lineage>
</organism>
<dbReference type="RefSeq" id="WP_234517041.1">
    <property type="nucleotide sequence ID" value="NZ_BAAAUF010000050.1"/>
</dbReference>
<dbReference type="SUPFAM" id="SSF52172">
    <property type="entry name" value="CheY-like"/>
    <property type="match status" value="1"/>
</dbReference>
<gene>
    <name evidence="2" type="ORF">GCM10010448_52310</name>
</gene>
<dbReference type="Gene3D" id="1.10.10.10">
    <property type="entry name" value="Winged helix-like DNA-binding domain superfamily/Winged helix DNA-binding domain"/>
    <property type="match status" value="1"/>
</dbReference>